<dbReference type="EMBL" id="JAGPUO010000006">
    <property type="protein sequence ID" value="KAG5661829.1"/>
    <property type="molecule type" value="Genomic_DNA"/>
</dbReference>
<feature type="region of interest" description="Disordered" evidence="1">
    <location>
        <begin position="1"/>
        <end position="36"/>
    </location>
</feature>
<gene>
    <name evidence="2" type="ORF">KAF25_004068</name>
</gene>
<evidence type="ECO:0000313" key="3">
    <source>
        <dbReference type="Proteomes" id="UP000782241"/>
    </source>
</evidence>
<dbReference type="Proteomes" id="UP000782241">
    <property type="component" value="Unassembled WGS sequence"/>
</dbReference>
<evidence type="ECO:0000256" key="1">
    <source>
        <dbReference type="SAM" id="MobiDB-lite"/>
    </source>
</evidence>
<evidence type="ECO:0000313" key="2">
    <source>
        <dbReference type="EMBL" id="KAG5661829.1"/>
    </source>
</evidence>
<feature type="compositionally biased region" description="Pro residues" evidence="1">
    <location>
        <begin position="10"/>
        <end position="20"/>
    </location>
</feature>
<dbReference type="Pfam" id="PF20174">
    <property type="entry name" value="DUF6540"/>
    <property type="match status" value="1"/>
</dbReference>
<reference evidence="2" key="1">
    <citation type="submission" date="2021-04" db="EMBL/GenBank/DDBJ databases">
        <title>Draft genome of Fusarium avenaceum strain F156N33, isolated from an atmospheric sample in Virginia.</title>
        <authorList>
            <person name="Yang S."/>
            <person name="Vinatzer B.A."/>
            <person name="Coleman J."/>
        </authorList>
    </citation>
    <scope>NUCLEOTIDE SEQUENCE</scope>
    <source>
        <strain evidence="2">F156N33</strain>
    </source>
</reference>
<comment type="caution">
    <text evidence="2">The sequence shown here is derived from an EMBL/GenBank/DDBJ whole genome shotgun (WGS) entry which is preliminary data.</text>
</comment>
<protein>
    <submittedName>
        <fullName evidence="2">Uncharacterized protein</fullName>
    </submittedName>
</protein>
<name>A0A9P7KU38_9HYPO</name>
<keyword evidence="3" id="KW-1185">Reference proteome</keyword>
<organism evidence="2 3">
    <name type="scientific">Fusarium avenaceum</name>
    <dbReference type="NCBI Taxonomy" id="40199"/>
    <lineage>
        <taxon>Eukaryota</taxon>
        <taxon>Fungi</taxon>
        <taxon>Dikarya</taxon>
        <taxon>Ascomycota</taxon>
        <taxon>Pezizomycotina</taxon>
        <taxon>Sordariomycetes</taxon>
        <taxon>Hypocreomycetidae</taxon>
        <taxon>Hypocreales</taxon>
        <taxon>Nectriaceae</taxon>
        <taxon>Fusarium</taxon>
        <taxon>Fusarium tricinctum species complex</taxon>
    </lineage>
</organism>
<proteinExistence type="predicted"/>
<sequence length="202" mass="22443">MTISVIGQDMPPPSPPPPPSFRTAPTPSRPAPPVVSENAPHGALLLELLVYSGAPFNDHWAYFIRSSSSPNTGVYIDAQGDVRNGFELQLKRDHDLLQDSPRPSLRIPLQWIENRPTDEQTTPDREHGMSDQLKPMSEFERSVLKVEAPVKTLNTVTQTGLPRKVVQRNCQTWVVEAADQLVEDGILHPDVAAYLHATKQVM</sequence>
<dbReference type="AlphaFoldDB" id="A0A9P7KU38"/>
<accession>A0A9P7KU38</accession>
<dbReference type="InterPro" id="IPR046670">
    <property type="entry name" value="DUF6540"/>
</dbReference>